<dbReference type="AlphaFoldDB" id="A0A3B1AD83"/>
<sequence>MKKHPVFVTPLLGILLLTGCATPVHEPVSDPRFSAVRPVMSMPIPINDGAIYKAGFERALFEDSTAHRVGDVLTIVLQEKTNASKKASTSTKKDAAIDLSVPTVFGAPVRYAGKDILSASVAAKRDFGGEGDSTQSNSLTGSITVTVAEVFANGNLLVRGEKLLTLNQGSEHVRISGIIRQVDIRPDNTVKSSQVADARIVYGGQGMLAEANGKGWMQRVFDGPWWPF</sequence>
<dbReference type="PANTHER" id="PTHR34933">
    <property type="entry name" value="FLAGELLAR L-RING PROTEIN"/>
    <property type="match status" value="1"/>
</dbReference>
<evidence type="ECO:0000256" key="3">
    <source>
        <dbReference type="ARBA" id="ARBA00022729"/>
    </source>
</evidence>
<dbReference type="PROSITE" id="PS51257">
    <property type="entry name" value="PROKAR_LIPOPROTEIN"/>
    <property type="match status" value="1"/>
</dbReference>
<gene>
    <name evidence="7" type="ORF">MNBD_GAMMA20-2147</name>
</gene>
<dbReference type="GO" id="GO:0071973">
    <property type="term" value="P:bacterial-type flagellum-dependent cell motility"/>
    <property type="evidence" value="ECO:0007669"/>
    <property type="project" value="InterPro"/>
</dbReference>
<dbReference type="GO" id="GO:0009279">
    <property type="term" value="C:cell outer membrane"/>
    <property type="evidence" value="ECO:0007669"/>
    <property type="project" value="UniProtKB-SubCell"/>
</dbReference>
<reference evidence="7" key="1">
    <citation type="submission" date="2018-06" db="EMBL/GenBank/DDBJ databases">
        <authorList>
            <person name="Zhirakovskaya E."/>
        </authorList>
    </citation>
    <scope>NUCLEOTIDE SEQUENCE</scope>
</reference>
<evidence type="ECO:0000256" key="2">
    <source>
        <dbReference type="ARBA" id="ARBA00004442"/>
    </source>
</evidence>
<evidence type="ECO:0000256" key="6">
    <source>
        <dbReference type="ARBA" id="ARBA00023237"/>
    </source>
</evidence>
<comment type="subcellular location">
    <subcellularLocation>
        <location evidence="1">Bacterial flagellum</location>
    </subcellularLocation>
    <subcellularLocation>
        <location evidence="2">Cell outer membrane</location>
    </subcellularLocation>
</comment>
<keyword evidence="6" id="KW-0998">Cell outer membrane</keyword>
<dbReference type="GO" id="GO:0009427">
    <property type="term" value="C:bacterial-type flagellum basal body, distal rod, L ring"/>
    <property type="evidence" value="ECO:0007669"/>
    <property type="project" value="InterPro"/>
</dbReference>
<dbReference type="Pfam" id="PF02107">
    <property type="entry name" value="FlgH"/>
    <property type="match status" value="1"/>
</dbReference>
<evidence type="ECO:0000313" key="7">
    <source>
        <dbReference type="EMBL" id="VAX03716.1"/>
    </source>
</evidence>
<organism evidence="7">
    <name type="scientific">hydrothermal vent metagenome</name>
    <dbReference type="NCBI Taxonomy" id="652676"/>
    <lineage>
        <taxon>unclassified sequences</taxon>
        <taxon>metagenomes</taxon>
        <taxon>ecological metagenomes</taxon>
    </lineage>
</organism>
<keyword evidence="7" id="KW-0969">Cilium</keyword>
<dbReference type="InterPro" id="IPR000527">
    <property type="entry name" value="Flag_Lring"/>
</dbReference>
<keyword evidence="3" id="KW-0732">Signal</keyword>
<evidence type="ECO:0000256" key="5">
    <source>
        <dbReference type="ARBA" id="ARBA00023143"/>
    </source>
</evidence>
<keyword evidence="5" id="KW-0975">Bacterial flagellum</keyword>
<evidence type="ECO:0000256" key="4">
    <source>
        <dbReference type="ARBA" id="ARBA00023136"/>
    </source>
</evidence>
<dbReference type="PANTHER" id="PTHR34933:SF1">
    <property type="entry name" value="FLAGELLAR L-RING PROTEIN"/>
    <property type="match status" value="1"/>
</dbReference>
<name>A0A3B1AD83_9ZZZZ</name>
<dbReference type="GO" id="GO:0003774">
    <property type="term" value="F:cytoskeletal motor activity"/>
    <property type="evidence" value="ECO:0007669"/>
    <property type="project" value="InterPro"/>
</dbReference>
<keyword evidence="4" id="KW-0472">Membrane</keyword>
<protein>
    <submittedName>
        <fullName evidence="7">Flagellar L-ring protein FlgH</fullName>
    </submittedName>
</protein>
<keyword evidence="7" id="KW-0966">Cell projection</keyword>
<dbReference type="NCBIfam" id="NF001304">
    <property type="entry name" value="PRK00249.1-4"/>
    <property type="match status" value="1"/>
</dbReference>
<accession>A0A3B1AD83</accession>
<proteinExistence type="inferred from homology"/>
<dbReference type="EMBL" id="UOFU01000346">
    <property type="protein sequence ID" value="VAX03716.1"/>
    <property type="molecule type" value="Genomic_DNA"/>
</dbReference>
<evidence type="ECO:0000256" key="1">
    <source>
        <dbReference type="ARBA" id="ARBA00004365"/>
    </source>
</evidence>
<keyword evidence="7" id="KW-0282">Flagellum</keyword>
<dbReference type="HAMAP" id="MF_00415">
    <property type="entry name" value="FlgH"/>
    <property type="match status" value="1"/>
</dbReference>
<dbReference type="PRINTS" id="PR01008">
    <property type="entry name" value="FLGLRINGFLGH"/>
</dbReference>